<keyword evidence="2" id="KW-1185">Reference proteome</keyword>
<dbReference type="Pfam" id="PF11925">
    <property type="entry name" value="DUF3443"/>
    <property type="match status" value="1"/>
</dbReference>
<dbReference type="InterPro" id="IPR021847">
    <property type="entry name" value="DUF3443"/>
</dbReference>
<protein>
    <submittedName>
        <fullName evidence="1">DUF3443 domain-containing protein</fullName>
    </submittedName>
</protein>
<dbReference type="PROSITE" id="PS51257">
    <property type="entry name" value="PROKAR_LIPOPROTEIN"/>
    <property type="match status" value="1"/>
</dbReference>
<proteinExistence type="predicted"/>
<dbReference type="RefSeq" id="WP_207163112.1">
    <property type="nucleotide sequence ID" value="NZ_CP071382.1"/>
</dbReference>
<evidence type="ECO:0000313" key="1">
    <source>
        <dbReference type="EMBL" id="QSV45307.1"/>
    </source>
</evidence>
<reference evidence="1 2" key="1">
    <citation type="submission" date="2021-03" db="EMBL/GenBank/DDBJ databases">
        <title>Geobacter metallireducens gen. nov. sp. nov., a microorganism capable of coupling the complete oxidation of organic compounds to the reduction of iron and other metals.</title>
        <authorList>
            <person name="Li Y."/>
        </authorList>
    </citation>
    <scope>NUCLEOTIDE SEQUENCE [LARGE SCALE GENOMIC DNA]</scope>
    <source>
        <strain evidence="1 2">Jerry-YX</strain>
    </source>
</reference>
<dbReference type="EMBL" id="CP071382">
    <property type="protein sequence ID" value="QSV45307.1"/>
    <property type="molecule type" value="Genomic_DNA"/>
</dbReference>
<name>A0ABX7Q1N9_9BACT</name>
<gene>
    <name evidence="1" type="ORF">JZM60_14435</name>
</gene>
<evidence type="ECO:0000313" key="2">
    <source>
        <dbReference type="Proteomes" id="UP000663651"/>
    </source>
</evidence>
<dbReference type="Proteomes" id="UP000663651">
    <property type="component" value="Chromosome"/>
</dbReference>
<accession>A0ABX7Q1N9</accession>
<organism evidence="1 2">
    <name type="scientific">Geobacter benzoatilyticus</name>
    <dbReference type="NCBI Taxonomy" id="2815309"/>
    <lineage>
        <taxon>Bacteria</taxon>
        <taxon>Pseudomonadati</taxon>
        <taxon>Thermodesulfobacteriota</taxon>
        <taxon>Desulfuromonadia</taxon>
        <taxon>Geobacterales</taxon>
        <taxon>Geobacteraceae</taxon>
        <taxon>Geobacter</taxon>
    </lineage>
</organism>
<sequence>MKSNKLVTFVLLVGLIAGCGGGGGSSHSSDSTDPGVIDTSPNVVAITVPNDQSYINKPTVSVTVCNPDTGNCQVVGNVLLDTGSYGLRLFNTSQIAGLSLNQVTVGSAPIAECVPYLDGTATWGPVKWADVKLGGETASNIPIQIIDPTYSAASIPGVCNPLNVILNADPKEAGYNGILGVGLFAEDCGTGCASSDNNGNVDVPYFTCNGSNCTGIAVPVERQVQNPVAKLGTDYNNGVIVQMNYIPLGGARTASGKLILGIGTQPNNTLSGVTTYPTNHVGDFITEFKGSIYTSFIDSGSNGIFYDDPIDKVPLSSNLDWYSPLFRLDLTAVNYGDGFAPSGSVNFSIGNADKLFSTANSAFREVGGPSFGGYFDWGLPFFYDRSIAVGIYGTRSNLGIGPYWAY</sequence>